<keyword evidence="6" id="KW-1133">Transmembrane helix</keyword>
<sequence>MSDQPAGRRTAGLGSFDERRARLAEMFEATREIALALEREVTGVPGTRHSARLAEAVRTLRRESFRIMVFGDFSSGKSTLVNALLGQELLPMKENPTTAFTTVLRHADQPRAELYEDQVGSGGEPRQVSVGEFLRAVELELDDDDLPGESPYLWGVVYGPYPLLRGSVELIDSAGTNESRRREKVTLAFLPQVDAVIFVTPARGAFKDRDQDHYLRMLQDLGHQEIFFVVNQFDLIREREREDVRRRCRRIAGQYTRRLDRRVFFVSALDALEARLQDPVPPAAEWDSGIRPLEEALSEFLMHDKARIKLLRPAELLVREIVQLHRSIGGRRGMLTRSADELQESLDAGRDKRENILKGLELIRRVLDTWVEETGQLLATEVERFIRELTPRVGEWADDLPKLDVRLLRRDRMARYGDAIQQIDDALNRRLQLELHVFAEGEEGLPAFMHSREAALEQSILPHLHDFADRLEELRGELTGTRDLVDESTVRQLLHDMSVHVPFRVLSRTSPAASWTNAAGVLAVGGAGTAAGAGLISLGLVSWVAAPVVLSAGAVYLVGRRIVKSRLVEQAVTEYASVLTGSAPEIARQYAAECTEGLARWAAGLEQELAGWYGRLVADTEETIRKLRDGRDEAERDRRALDGWAGHLNAIEGDLTDFKQHVLDEMR</sequence>
<evidence type="ECO:0000256" key="4">
    <source>
        <dbReference type="ARBA" id="ARBA00023134"/>
    </source>
</evidence>
<dbReference type="InterPro" id="IPR045063">
    <property type="entry name" value="Dynamin_N"/>
</dbReference>
<gene>
    <name evidence="8" type="ORF">ACRB68_11070</name>
</gene>
<dbReference type="RefSeq" id="WP_153531094.1">
    <property type="nucleotide sequence ID" value="NZ_WEGH01000001.1"/>
</dbReference>
<name>A0A7K0BQA5_9ACTN</name>
<dbReference type="SUPFAM" id="SSF52540">
    <property type="entry name" value="P-loop containing nucleoside triphosphate hydrolases"/>
    <property type="match status" value="1"/>
</dbReference>
<keyword evidence="9" id="KW-1185">Reference proteome</keyword>
<evidence type="ECO:0000313" key="8">
    <source>
        <dbReference type="EMBL" id="MQY03072.1"/>
    </source>
</evidence>
<dbReference type="GO" id="GO:0016020">
    <property type="term" value="C:membrane"/>
    <property type="evidence" value="ECO:0007669"/>
    <property type="project" value="UniProtKB-SubCell"/>
</dbReference>
<reference evidence="8 9" key="1">
    <citation type="submission" date="2019-10" db="EMBL/GenBank/DDBJ databases">
        <title>Actinomadura rubteroloni sp. nov. and Actinomadura macrotermitis sp. nov., isolated from the gut of fungus growing-termite Macrotermes natalensis.</title>
        <authorList>
            <person name="Benndorf R."/>
            <person name="Martin K."/>
            <person name="Kuefner M."/>
            <person name="De Beer W."/>
            <person name="Kaster A.-K."/>
            <person name="Vollmers J."/>
            <person name="Poulsen M."/>
            <person name="Beemelmanns C."/>
        </authorList>
    </citation>
    <scope>NUCLEOTIDE SEQUENCE [LARGE SCALE GENOMIC DNA]</scope>
    <source>
        <strain evidence="8 9">RB68</strain>
    </source>
</reference>
<keyword evidence="5 6" id="KW-0472">Membrane</keyword>
<feature type="transmembrane region" description="Helical" evidence="6">
    <location>
        <begin position="535"/>
        <end position="558"/>
    </location>
</feature>
<dbReference type="InterPro" id="IPR027417">
    <property type="entry name" value="P-loop_NTPase"/>
</dbReference>
<dbReference type="EMBL" id="WEGH01000001">
    <property type="protein sequence ID" value="MQY03072.1"/>
    <property type="molecule type" value="Genomic_DNA"/>
</dbReference>
<dbReference type="GO" id="GO:0003924">
    <property type="term" value="F:GTPase activity"/>
    <property type="evidence" value="ECO:0007669"/>
    <property type="project" value="InterPro"/>
</dbReference>
<evidence type="ECO:0000256" key="6">
    <source>
        <dbReference type="SAM" id="Phobius"/>
    </source>
</evidence>
<evidence type="ECO:0000256" key="3">
    <source>
        <dbReference type="ARBA" id="ARBA00022801"/>
    </source>
</evidence>
<dbReference type="Proteomes" id="UP000487268">
    <property type="component" value="Unassembled WGS sequence"/>
</dbReference>
<evidence type="ECO:0000256" key="2">
    <source>
        <dbReference type="ARBA" id="ARBA00022741"/>
    </source>
</evidence>
<dbReference type="GO" id="GO:0005525">
    <property type="term" value="F:GTP binding"/>
    <property type="evidence" value="ECO:0007669"/>
    <property type="project" value="UniProtKB-KW"/>
</dbReference>
<comment type="caution">
    <text evidence="8">The sequence shown here is derived from an EMBL/GenBank/DDBJ whole genome shotgun (WGS) entry which is preliminary data.</text>
</comment>
<evidence type="ECO:0000256" key="5">
    <source>
        <dbReference type="ARBA" id="ARBA00023136"/>
    </source>
</evidence>
<dbReference type="Gene3D" id="3.40.50.300">
    <property type="entry name" value="P-loop containing nucleotide triphosphate hydrolases"/>
    <property type="match status" value="1"/>
</dbReference>
<comment type="subcellular location">
    <subcellularLocation>
        <location evidence="1">Membrane</location>
    </subcellularLocation>
</comment>
<evidence type="ECO:0000256" key="1">
    <source>
        <dbReference type="ARBA" id="ARBA00004370"/>
    </source>
</evidence>
<keyword evidence="4" id="KW-0342">GTP-binding</keyword>
<proteinExistence type="predicted"/>
<keyword evidence="2" id="KW-0547">Nucleotide-binding</keyword>
<organism evidence="8 9">
    <name type="scientific">Actinomadura macrotermitis</name>
    <dbReference type="NCBI Taxonomy" id="2585200"/>
    <lineage>
        <taxon>Bacteria</taxon>
        <taxon>Bacillati</taxon>
        <taxon>Actinomycetota</taxon>
        <taxon>Actinomycetes</taxon>
        <taxon>Streptosporangiales</taxon>
        <taxon>Thermomonosporaceae</taxon>
        <taxon>Actinomadura</taxon>
    </lineage>
</organism>
<dbReference type="AlphaFoldDB" id="A0A7K0BQA5"/>
<dbReference type="CDD" id="cd09912">
    <property type="entry name" value="DLP_2"/>
    <property type="match status" value="1"/>
</dbReference>
<dbReference type="PANTHER" id="PTHR10465:SF0">
    <property type="entry name" value="SARCALUMENIN"/>
    <property type="match status" value="1"/>
</dbReference>
<keyword evidence="6" id="KW-0812">Transmembrane</keyword>
<feature type="domain" description="Dynamin N-terminal" evidence="7">
    <location>
        <begin position="67"/>
        <end position="232"/>
    </location>
</feature>
<dbReference type="GO" id="GO:0008053">
    <property type="term" value="P:mitochondrial fusion"/>
    <property type="evidence" value="ECO:0007669"/>
    <property type="project" value="TreeGrafter"/>
</dbReference>
<dbReference type="OrthoDB" id="4746525at2"/>
<evidence type="ECO:0000259" key="7">
    <source>
        <dbReference type="Pfam" id="PF00350"/>
    </source>
</evidence>
<accession>A0A7K0BQA5</accession>
<evidence type="ECO:0000313" key="9">
    <source>
        <dbReference type="Proteomes" id="UP000487268"/>
    </source>
</evidence>
<dbReference type="PANTHER" id="PTHR10465">
    <property type="entry name" value="TRANSMEMBRANE GTPASE FZO1"/>
    <property type="match status" value="1"/>
</dbReference>
<keyword evidence="3" id="KW-0378">Hydrolase</keyword>
<protein>
    <recommendedName>
        <fullName evidence="7">Dynamin N-terminal domain-containing protein</fullName>
    </recommendedName>
</protein>
<dbReference type="Pfam" id="PF00350">
    <property type="entry name" value="Dynamin_N"/>
    <property type="match status" value="1"/>
</dbReference>
<dbReference type="InterPro" id="IPR027094">
    <property type="entry name" value="Mitofusin_fam"/>
</dbReference>